<dbReference type="GO" id="GO:0006508">
    <property type="term" value="P:proteolysis"/>
    <property type="evidence" value="ECO:0007669"/>
    <property type="project" value="UniProtKB-KW"/>
</dbReference>
<protein>
    <recommendedName>
        <fullName evidence="4">UBP34/UBP24/USP9X/USP9Y-like ARM repeat region domain-containing protein</fullName>
    </recommendedName>
</protein>
<evidence type="ECO:0000256" key="1">
    <source>
        <dbReference type="ARBA" id="ARBA00022670"/>
    </source>
</evidence>
<proteinExistence type="predicted"/>
<accession>A0A448XL48</accession>
<dbReference type="InterPro" id="IPR056850">
    <property type="entry name" value="ARM_UBP34_24_USP9X_Y"/>
</dbReference>
<evidence type="ECO:0000313" key="5">
    <source>
        <dbReference type="EMBL" id="VEL39272.1"/>
    </source>
</evidence>
<keyword evidence="6" id="KW-1185">Reference proteome</keyword>
<dbReference type="Pfam" id="PF25010">
    <property type="entry name" value="ARM_UBP24_USP9X-Y"/>
    <property type="match status" value="2"/>
</dbReference>
<keyword evidence="1" id="KW-0645">Protease</keyword>
<feature type="domain" description="UBP34/UBP24/USP9X/USP9Y-like ARM repeat region" evidence="4">
    <location>
        <begin position="18"/>
        <end position="63"/>
    </location>
</feature>
<comment type="caution">
    <text evidence="5">The sequence shown here is derived from an EMBL/GenBank/DDBJ whole genome shotgun (WGS) entry which is preliminary data.</text>
</comment>
<reference evidence="5" key="1">
    <citation type="submission" date="2018-11" db="EMBL/GenBank/DDBJ databases">
        <authorList>
            <consortium name="Pathogen Informatics"/>
        </authorList>
    </citation>
    <scope>NUCLEOTIDE SEQUENCE</scope>
</reference>
<name>A0A448XL48_9PLAT</name>
<dbReference type="AlphaFoldDB" id="A0A448XL48"/>
<dbReference type="GO" id="GO:0008233">
    <property type="term" value="F:peptidase activity"/>
    <property type="evidence" value="ECO:0007669"/>
    <property type="project" value="UniProtKB-KW"/>
</dbReference>
<evidence type="ECO:0000313" key="6">
    <source>
        <dbReference type="Proteomes" id="UP000784294"/>
    </source>
</evidence>
<dbReference type="Proteomes" id="UP000784294">
    <property type="component" value="Unassembled WGS sequence"/>
</dbReference>
<keyword evidence="3" id="KW-0378">Hydrolase</keyword>
<keyword evidence="2" id="KW-0833">Ubl conjugation pathway</keyword>
<dbReference type="OrthoDB" id="289038at2759"/>
<evidence type="ECO:0000259" key="4">
    <source>
        <dbReference type="Pfam" id="PF25010"/>
    </source>
</evidence>
<feature type="domain" description="UBP34/UBP24/USP9X/USP9Y-like ARM repeat region" evidence="4">
    <location>
        <begin position="86"/>
        <end position="150"/>
    </location>
</feature>
<evidence type="ECO:0000256" key="3">
    <source>
        <dbReference type="ARBA" id="ARBA00022801"/>
    </source>
</evidence>
<sequence>MDSRLVLLIQIIIYNRSLQRSSLIANPRQRERLIDLIRRLAEDDVTGQMANKSLHLLWQLATSGAAQGTTDSVRLSNTPTPATLASPEIVELALAAQCKILETDTSEQVDSNKLDWLLRLLSILKLADPDDTSVIPAIKQIINICSLFRNSVR</sequence>
<gene>
    <name evidence="5" type="ORF">PXEA_LOCUS32712</name>
</gene>
<organism evidence="5 6">
    <name type="scientific">Protopolystoma xenopodis</name>
    <dbReference type="NCBI Taxonomy" id="117903"/>
    <lineage>
        <taxon>Eukaryota</taxon>
        <taxon>Metazoa</taxon>
        <taxon>Spiralia</taxon>
        <taxon>Lophotrochozoa</taxon>
        <taxon>Platyhelminthes</taxon>
        <taxon>Monogenea</taxon>
        <taxon>Polyopisthocotylea</taxon>
        <taxon>Polystomatidea</taxon>
        <taxon>Polystomatidae</taxon>
        <taxon>Protopolystoma</taxon>
    </lineage>
</organism>
<dbReference type="EMBL" id="CAAALY010260686">
    <property type="protein sequence ID" value="VEL39272.1"/>
    <property type="molecule type" value="Genomic_DNA"/>
</dbReference>
<evidence type="ECO:0000256" key="2">
    <source>
        <dbReference type="ARBA" id="ARBA00022786"/>
    </source>
</evidence>